<evidence type="ECO:0000313" key="1">
    <source>
        <dbReference type="EMBL" id="MBA8925939.1"/>
    </source>
</evidence>
<comment type="caution">
    <text evidence="1">The sequence shown here is derived from an EMBL/GenBank/DDBJ whole genome shotgun (WGS) entry which is preliminary data.</text>
</comment>
<organism evidence="1 2">
    <name type="scientific">Kutzneria viridogrisea</name>
    <dbReference type="NCBI Taxonomy" id="47990"/>
    <lineage>
        <taxon>Bacteria</taxon>
        <taxon>Bacillati</taxon>
        <taxon>Actinomycetota</taxon>
        <taxon>Actinomycetes</taxon>
        <taxon>Pseudonocardiales</taxon>
        <taxon>Pseudonocardiaceae</taxon>
        <taxon>Kutzneria</taxon>
    </lineage>
</organism>
<name>A0ABR6BGC4_9PSEU</name>
<reference evidence="1 2" key="1">
    <citation type="submission" date="2020-08" db="EMBL/GenBank/DDBJ databases">
        <title>Genomic Encyclopedia of Archaeal and Bacterial Type Strains, Phase II (KMG-II): from individual species to whole genera.</title>
        <authorList>
            <person name="Goeker M."/>
        </authorList>
    </citation>
    <scope>NUCLEOTIDE SEQUENCE [LARGE SCALE GENOMIC DNA]</scope>
    <source>
        <strain evidence="1 2">DSM 43850</strain>
    </source>
</reference>
<dbReference type="Proteomes" id="UP000517916">
    <property type="component" value="Unassembled WGS sequence"/>
</dbReference>
<protein>
    <recommendedName>
        <fullName evidence="3">DUF3168 domain-containing protein</fullName>
    </recommendedName>
</protein>
<sequence length="131" mass="14124">MQQLPPYPDAEAVVMAMLAGIAPTVTATPADISTPLIRVQRVGGSDDRVTDYPRIEVCVFYPVAQDGDTAAAWAMAEQCRQTILAARCTVVAGALCDNATTATPPQLLPWDNPNLRRIAATFVLAFRRPRV</sequence>
<dbReference type="EMBL" id="JACJID010000002">
    <property type="protein sequence ID" value="MBA8925939.1"/>
    <property type="molecule type" value="Genomic_DNA"/>
</dbReference>
<gene>
    <name evidence="1" type="ORF">BC739_003138</name>
</gene>
<keyword evidence="2" id="KW-1185">Reference proteome</keyword>
<dbReference type="RefSeq" id="WP_182837554.1">
    <property type="nucleotide sequence ID" value="NZ_BAAABQ010000059.1"/>
</dbReference>
<evidence type="ECO:0000313" key="2">
    <source>
        <dbReference type="Proteomes" id="UP000517916"/>
    </source>
</evidence>
<proteinExistence type="predicted"/>
<accession>A0ABR6BGC4</accession>
<evidence type="ECO:0008006" key="3">
    <source>
        <dbReference type="Google" id="ProtNLM"/>
    </source>
</evidence>